<keyword evidence="1" id="KW-1133">Transmembrane helix</keyword>
<dbReference type="STRING" id="838561.P344_04410"/>
<organism evidence="2 3">
    <name type="scientific">Spiroplasma mirum ATCC 29335</name>
    <dbReference type="NCBI Taxonomy" id="838561"/>
    <lineage>
        <taxon>Bacteria</taxon>
        <taxon>Bacillati</taxon>
        <taxon>Mycoplasmatota</taxon>
        <taxon>Mollicutes</taxon>
        <taxon>Entomoplasmatales</taxon>
        <taxon>Spiroplasmataceae</taxon>
        <taxon>Spiroplasma</taxon>
    </lineage>
</organism>
<protein>
    <submittedName>
        <fullName evidence="2">Uncharacterized protein</fullName>
    </submittedName>
</protein>
<evidence type="ECO:0000256" key="1">
    <source>
        <dbReference type="SAM" id="Phobius"/>
    </source>
</evidence>
<dbReference type="EMBL" id="CP006720">
    <property type="protein sequence ID" value="AHI58207.1"/>
    <property type="molecule type" value="Genomic_DNA"/>
</dbReference>
<keyword evidence="3" id="KW-1185">Reference proteome</keyword>
<gene>
    <name evidence="2" type="ORF">P344_04410</name>
</gene>
<dbReference type="Proteomes" id="UP000019260">
    <property type="component" value="Chromosome"/>
</dbReference>
<proteinExistence type="predicted"/>
<evidence type="ECO:0000313" key="3">
    <source>
        <dbReference type="Proteomes" id="UP000019260"/>
    </source>
</evidence>
<sequence>MKTPDFKATRMTFVRNDTPGTAFTYVGMKLNYVIGSGVEQEQTLLKWFNYVQCLCLWKHLYVDRINYKIIQTILNNILQNIVVNIIYLGIQQVYIKDHLVFLSYLLGIFFILFNF</sequence>
<keyword evidence="1" id="KW-0812">Transmembrane</keyword>
<name>W6AM26_9MOLU</name>
<dbReference type="AlphaFoldDB" id="W6AM26"/>
<feature type="transmembrane region" description="Helical" evidence="1">
    <location>
        <begin position="93"/>
        <end position="113"/>
    </location>
</feature>
<keyword evidence="1" id="KW-0472">Membrane</keyword>
<reference evidence="2 3" key="1">
    <citation type="submission" date="2013-09" db="EMBL/GenBank/DDBJ databases">
        <title>Complete genome sequence of Spiroplasma mirum suckling mouse cataract agent.</title>
        <authorList>
            <person name="Landry C.A."/>
            <person name="Bastian F.O."/>
            <person name="Thune R.L."/>
        </authorList>
    </citation>
    <scope>NUCLEOTIDE SEQUENCE [LARGE SCALE GENOMIC DNA]</scope>
    <source>
        <strain evidence="2 3">SMCA</strain>
    </source>
</reference>
<dbReference type="KEGG" id="smia:P344_04410"/>
<accession>W6AM26</accession>
<dbReference type="HOGENOM" id="CLU_2107466_0_0_14"/>
<evidence type="ECO:0000313" key="2">
    <source>
        <dbReference type="EMBL" id="AHI58207.1"/>
    </source>
</evidence>